<evidence type="ECO:0000256" key="1">
    <source>
        <dbReference type="SAM" id="Phobius"/>
    </source>
</evidence>
<dbReference type="InterPro" id="IPR043128">
    <property type="entry name" value="Rev_trsase/Diguanyl_cyclase"/>
</dbReference>
<feature type="transmembrane region" description="Helical" evidence="1">
    <location>
        <begin position="269"/>
        <end position="289"/>
    </location>
</feature>
<dbReference type="Proteomes" id="UP001500320">
    <property type="component" value="Unassembled WGS sequence"/>
</dbReference>
<evidence type="ECO:0000259" key="3">
    <source>
        <dbReference type="PROSITE" id="PS50887"/>
    </source>
</evidence>
<dbReference type="InterPro" id="IPR035919">
    <property type="entry name" value="EAL_sf"/>
</dbReference>
<dbReference type="RefSeq" id="WP_344865772.1">
    <property type="nucleotide sequence ID" value="NZ_BAAAUT010000076.1"/>
</dbReference>
<dbReference type="PANTHER" id="PTHR44757">
    <property type="entry name" value="DIGUANYLATE CYCLASE DGCP"/>
    <property type="match status" value="1"/>
</dbReference>
<dbReference type="CDD" id="cd01948">
    <property type="entry name" value="EAL"/>
    <property type="match status" value="1"/>
</dbReference>
<dbReference type="Gene3D" id="3.20.20.450">
    <property type="entry name" value="EAL domain"/>
    <property type="match status" value="1"/>
</dbReference>
<feature type="transmembrane region" description="Helical" evidence="1">
    <location>
        <begin position="167"/>
        <end position="188"/>
    </location>
</feature>
<evidence type="ECO:0000313" key="5">
    <source>
        <dbReference type="Proteomes" id="UP001500320"/>
    </source>
</evidence>
<sequence>MNPSPPGAAARQVVRRHAWSGFLLLGGVLTVVAALVTERLPRVEVLCWGLGQGASALAVFAGTRRHGLARSRPWRLMRAAVVVAWVATTLGWGVGGVWFGVSELLELYRIGTLAAYGLSLIALIALSLRTDGSRWAGLLDGGIISVGAAMPLWTFLIAPAIDDSGRLSAALVLALAPPVIDLFVFGVITRMILDSDRAPWLLLLGVSYLALFAADGVYLLDQVAGRPAGPLTTVGWLGWSVLTGAAVLHPSMAGAGRTRPASTSGRNRVLVFLAPALLSPAASILGGWLRGGVSSHGDVVVAVLTLILAVLLVLRLSVVAGIAETRAADLRDALRQKDVLQRSLAHRAAHDPLTGLGNRALLSEALQGVIADHAAHPGGPAPALLLLDLDGFKDVNDTHGHPVGDELLIAVARRLRGLTSDGQVLARLGGDEFAIVLPGTGLEAATAEAERVLSAVRAPYTFDGRELYVTTSIGVLADTAPTTASDALRDADLALYAAKAAGKNRVAVFDYTLRAERLHHSEIAAGLRRALAAGEFSLAYQPVVDLATGGIHAVEALLRWTPAGGRSIPPDVFIPVAEDTGLIVDIGWWALEQACAEAKRWHERHGIAVTVNVSGRQLRERTFRETVMEILTRHALPRNALTLEVTESMLLATGPAETQRIVGILADLRAHGVRIALDDFGTGYSSLAYLRTLPVDILKIDRSFTTPLTGADHRQARAFTKAIVELAASLGLSTVVEGVESVEQAGVLQRMGCPLAQGYLFSPPIPPREVDDLLRATPWRHAA</sequence>
<feature type="transmembrane region" description="Helical" evidence="1">
    <location>
        <begin position="301"/>
        <end position="323"/>
    </location>
</feature>
<comment type="caution">
    <text evidence="4">The sequence shown here is derived from an EMBL/GenBank/DDBJ whole genome shotgun (WGS) entry which is preliminary data.</text>
</comment>
<keyword evidence="1" id="KW-1133">Transmembrane helix</keyword>
<dbReference type="InterPro" id="IPR029787">
    <property type="entry name" value="Nucleotide_cyclase"/>
</dbReference>
<dbReference type="Pfam" id="PF00990">
    <property type="entry name" value="GGDEF"/>
    <property type="match status" value="1"/>
</dbReference>
<dbReference type="EMBL" id="BAAAUT010000076">
    <property type="protein sequence ID" value="GAA3162700.1"/>
    <property type="molecule type" value="Genomic_DNA"/>
</dbReference>
<dbReference type="PANTHER" id="PTHR44757:SF2">
    <property type="entry name" value="BIOFILM ARCHITECTURE MAINTENANCE PROTEIN MBAA"/>
    <property type="match status" value="1"/>
</dbReference>
<dbReference type="PROSITE" id="PS50883">
    <property type="entry name" value="EAL"/>
    <property type="match status" value="1"/>
</dbReference>
<feature type="domain" description="GGDEF" evidence="3">
    <location>
        <begin position="380"/>
        <end position="511"/>
    </location>
</feature>
<accession>A0ABP6NZH2</accession>
<dbReference type="CDD" id="cd01949">
    <property type="entry name" value="GGDEF"/>
    <property type="match status" value="1"/>
</dbReference>
<proteinExistence type="predicted"/>
<feature type="transmembrane region" description="Helical" evidence="1">
    <location>
        <begin position="138"/>
        <end position="161"/>
    </location>
</feature>
<organism evidence="4 5">
    <name type="scientific">Planomonospora alba</name>
    <dbReference type="NCBI Taxonomy" id="161354"/>
    <lineage>
        <taxon>Bacteria</taxon>
        <taxon>Bacillati</taxon>
        <taxon>Actinomycetota</taxon>
        <taxon>Actinomycetes</taxon>
        <taxon>Streptosporangiales</taxon>
        <taxon>Streptosporangiaceae</taxon>
        <taxon>Planomonospora</taxon>
    </lineage>
</organism>
<dbReference type="SUPFAM" id="SSF55073">
    <property type="entry name" value="Nucleotide cyclase"/>
    <property type="match status" value="1"/>
</dbReference>
<dbReference type="InterPro" id="IPR052155">
    <property type="entry name" value="Biofilm_reg_signaling"/>
</dbReference>
<dbReference type="Gene3D" id="3.30.70.270">
    <property type="match status" value="1"/>
</dbReference>
<feature type="transmembrane region" description="Helical" evidence="1">
    <location>
        <begin position="231"/>
        <end position="248"/>
    </location>
</feature>
<reference evidence="5" key="1">
    <citation type="journal article" date="2019" name="Int. J. Syst. Evol. Microbiol.">
        <title>The Global Catalogue of Microorganisms (GCM) 10K type strain sequencing project: providing services to taxonomists for standard genome sequencing and annotation.</title>
        <authorList>
            <consortium name="The Broad Institute Genomics Platform"/>
            <consortium name="The Broad Institute Genome Sequencing Center for Infectious Disease"/>
            <person name="Wu L."/>
            <person name="Ma J."/>
        </authorList>
    </citation>
    <scope>NUCLEOTIDE SEQUENCE [LARGE SCALE GENOMIC DNA]</scope>
    <source>
        <strain evidence="5">JCM 9373</strain>
    </source>
</reference>
<feature type="transmembrane region" description="Helical" evidence="1">
    <location>
        <begin position="107"/>
        <end position="126"/>
    </location>
</feature>
<dbReference type="SUPFAM" id="SSF141868">
    <property type="entry name" value="EAL domain-like"/>
    <property type="match status" value="1"/>
</dbReference>
<feature type="transmembrane region" description="Helical" evidence="1">
    <location>
        <begin position="18"/>
        <end position="37"/>
    </location>
</feature>
<dbReference type="InterPro" id="IPR000160">
    <property type="entry name" value="GGDEF_dom"/>
</dbReference>
<protein>
    <submittedName>
        <fullName evidence="4">Uncharacterized protein</fullName>
    </submittedName>
</protein>
<dbReference type="Pfam" id="PF00563">
    <property type="entry name" value="EAL"/>
    <property type="match status" value="1"/>
</dbReference>
<feature type="transmembrane region" description="Helical" evidence="1">
    <location>
        <begin position="43"/>
        <end position="64"/>
    </location>
</feature>
<dbReference type="SMART" id="SM00267">
    <property type="entry name" value="GGDEF"/>
    <property type="match status" value="1"/>
</dbReference>
<dbReference type="NCBIfam" id="TIGR00254">
    <property type="entry name" value="GGDEF"/>
    <property type="match status" value="1"/>
</dbReference>
<keyword evidence="1" id="KW-0812">Transmembrane</keyword>
<dbReference type="PROSITE" id="PS50887">
    <property type="entry name" value="GGDEF"/>
    <property type="match status" value="1"/>
</dbReference>
<keyword evidence="1" id="KW-0472">Membrane</keyword>
<evidence type="ECO:0000259" key="2">
    <source>
        <dbReference type="PROSITE" id="PS50883"/>
    </source>
</evidence>
<dbReference type="SMART" id="SM00052">
    <property type="entry name" value="EAL"/>
    <property type="match status" value="1"/>
</dbReference>
<gene>
    <name evidence="4" type="ORF">GCM10010466_62050</name>
</gene>
<dbReference type="InterPro" id="IPR001633">
    <property type="entry name" value="EAL_dom"/>
</dbReference>
<evidence type="ECO:0000313" key="4">
    <source>
        <dbReference type="EMBL" id="GAA3162700.1"/>
    </source>
</evidence>
<feature type="transmembrane region" description="Helical" evidence="1">
    <location>
        <begin position="76"/>
        <end position="101"/>
    </location>
</feature>
<keyword evidence="5" id="KW-1185">Reference proteome</keyword>
<name>A0ABP6NZH2_9ACTN</name>
<feature type="transmembrane region" description="Helical" evidence="1">
    <location>
        <begin position="200"/>
        <end position="219"/>
    </location>
</feature>
<feature type="domain" description="EAL" evidence="2">
    <location>
        <begin position="520"/>
        <end position="778"/>
    </location>
</feature>